<dbReference type="EMBL" id="BLIN01000001">
    <property type="protein sequence ID" value="GFE03756.1"/>
    <property type="molecule type" value="Genomic_DNA"/>
</dbReference>
<comment type="similarity">
    <text evidence="1 2">Belongs to the dTDP-4-dehydrorhamnose reductase family.</text>
</comment>
<name>A0A640S011_9ACTN</name>
<comment type="pathway">
    <text evidence="2">Carbohydrate biosynthesis; dTDP-L-rhamnose biosynthesis.</text>
</comment>
<dbReference type="Proteomes" id="UP000435837">
    <property type="component" value="Unassembled WGS sequence"/>
</dbReference>
<dbReference type="PANTHER" id="PTHR10491:SF4">
    <property type="entry name" value="METHIONINE ADENOSYLTRANSFERASE 2 SUBUNIT BETA"/>
    <property type="match status" value="1"/>
</dbReference>
<dbReference type="GO" id="GO:0008831">
    <property type="term" value="F:dTDP-4-dehydrorhamnose reductase activity"/>
    <property type="evidence" value="ECO:0007669"/>
    <property type="project" value="UniProtKB-EC"/>
</dbReference>
<organism evidence="4 5">
    <name type="scientific">Streptomyces caniferus</name>
    <dbReference type="NCBI Taxonomy" id="285557"/>
    <lineage>
        <taxon>Bacteria</taxon>
        <taxon>Bacillati</taxon>
        <taxon>Actinomycetota</taxon>
        <taxon>Actinomycetes</taxon>
        <taxon>Kitasatosporales</taxon>
        <taxon>Streptomycetaceae</taxon>
        <taxon>Streptomyces</taxon>
    </lineage>
</organism>
<keyword evidence="2" id="KW-0521">NADP</keyword>
<evidence type="ECO:0000313" key="5">
    <source>
        <dbReference type="Proteomes" id="UP000435837"/>
    </source>
</evidence>
<protein>
    <recommendedName>
        <fullName evidence="2">dTDP-4-dehydrorhamnose reductase</fullName>
        <ecNumber evidence="2">1.1.1.133</ecNumber>
    </recommendedName>
</protein>
<evidence type="ECO:0000313" key="4">
    <source>
        <dbReference type="EMBL" id="GFE03756.1"/>
    </source>
</evidence>
<dbReference type="GO" id="GO:0019305">
    <property type="term" value="P:dTDP-rhamnose biosynthetic process"/>
    <property type="evidence" value="ECO:0007669"/>
    <property type="project" value="UniProtKB-UniPathway"/>
</dbReference>
<dbReference type="EC" id="1.1.1.133" evidence="2"/>
<evidence type="ECO:0000259" key="3">
    <source>
        <dbReference type="Pfam" id="PF04321"/>
    </source>
</evidence>
<dbReference type="InterPro" id="IPR036291">
    <property type="entry name" value="NAD(P)-bd_dom_sf"/>
</dbReference>
<comment type="caution">
    <text evidence="4">The sequence shown here is derived from an EMBL/GenBank/DDBJ whole genome shotgun (WGS) entry which is preliminary data.</text>
</comment>
<sequence length="309" mass="33665">MRAVIFGASGLLGRSVMRAFNDMTVTGTGFSRTAPGLARADATSADDIDRLLGRAQPDVVVNCVGERRPQRWAGTPDQARDKNVDAARLLAQSTRQCGARLLHISTDYVFDGKAAPYRPDSPPNPLNAYGRWKLLAEHAVRAACPDAAILRLPVLYGPVQFAAETNLTELARQVGARAPVELDDVCVRYPTHTDEAAEVCRWLAGALVRGQRLGAVAHWSAEQGFTKYQMAVLIADRFGLPAGHIRPGEADAVSGDRPIDCRLDCRDLPEALGTVRRHFTTEFPPVVEPWLLPAEPISTLRKDFHAPCV</sequence>
<accession>A0A640S011</accession>
<comment type="function">
    <text evidence="2">Catalyzes the reduction of dTDP-6-deoxy-L-lyxo-4-hexulose to yield dTDP-L-rhamnose.</text>
</comment>
<keyword evidence="2" id="KW-0560">Oxidoreductase</keyword>
<dbReference type="InterPro" id="IPR029903">
    <property type="entry name" value="RmlD-like-bd"/>
</dbReference>
<dbReference type="PANTHER" id="PTHR10491">
    <property type="entry name" value="DTDP-4-DEHYDRORHAMNOSE REDUCTASE"/>
    <property type="match status" value="1"/>
</dbReference>
<gene>
    <name evidence="4" type="ORF">Scani_00240</name>
</gene>
<dbReference type="UniPathway" id="UPA00124"/>
<evidence type="ECO:0000256" key="2">
    <source>
        <dbReference type="RuleBase" id="RU364082"/>
    </source>
</evidence>
<evidence type="ECO:0000256" key="1">
    <source>
        <dbReference type="ARBA" id="ARBA00010944"/>
    </source>
</evidence>
<dbReference type="Pfam" id="PF04321">
    <property type="entry name" value="RmlD_sub_bind"/>
    <property type="match status" value="1"/>
</dbReference>
<dbReference type="SUPFAM" id="SSF51735">
    <property type="entry name" value="NAD(P)-binding Rossmann-fold domains"/>
    <property type="match status" value="1"/>
</dbReference>
<dbReference type="CDD" id="cd05254">
    <property type="entry name" value="dTDP_HR_like_SDR_e"/>
    <property type="match status" value="1"/>
</dbReference>
<dbReference type="GO" id="GO:0048269">
    <property type="term" value="C:methionine adenosyltransferase complex"/>
    <property type="evidence" value="ECO:0007669"/>
    <property type="project" value="TreeGrafter"/>
</dbReference>
<dbReference type="GO" id="GO:0006556">
    <property type="term" value="P:S-adenosylmethionine biosynthetic process"/>
    <property type="evidence" value="ECO:0007669"/>
    <property type="project" value="TreeGrafter"/>
</dbReference>
<feature type="domain" description="RmlD-like substrate binding" evidence="3">
    <location>
        <begin position="1"/>
        <end position="287"/>
    </location>
</feature>
<proteinExistence type="inferred from homology"/>
<dbReference type="GO" id="GO:0048270">
    <property type="term" value="F:methionine adenosyltransferase regulator activity"/>
    <property type="evidence" value="ECO:0007669"/>
    <property type="project" value="TreeGrafter"/>
</dbReference>
<dbReference type="Gene3D" id="3.40.50.720">
    <property type="entry name" value="NAD(P)-binding Rossmann-like Domain"/>
    <property type="match status" value="1"/>
</dbReference>
<dbReference type="InterPro" id="IPR005913">
    <property type="entry name" value="dTDP_dehydrorham_reduct"/>
</dbReference>
<dbReference type="AlphaFoldDB" id="A0A640S011"/>
<reference evidence="4 5" key="1">
    <citation type="submission" date="2019-12" db="EMBL/GenBank/DDBJ databases">
        <title>Whole genome shotgun sequence of Streptomyces caniferus NBRC 15389.</title>
        <authorList>
            <person name="Ichikawa N."/>
            <person name="Kimura A."/>
            <person name="Kitahashi Y."/>
            <person name="Komaki H."/>
            <person name="Tamura T."/>
        </authorList>
    </citation>
    <scope>NUCLEOTIDE SEQUENCE [LARGE SCALE GENOMIC DNA]</scope>
    <source>
        <strain evidence="4 5">NBRC 15389</strain>
    </source>
</reference>